<evidence type="ECO:0000259" key="2">
    <source>
        <dbReference type="Pfam" id="PF01521"/>
    </source>
</evidence>
<evidence type="ECO:0000313" key="3">
    <source>
        <dbReference type="EMBL" id="CAE2292952.1"/>
    </source>
</evidence>
<accession>A0A7S4KF63</accession>
<feature type="domain" description="Core" evidence="2">
    <location>
        <begin position="55"/>
        <end position="155"/>
    </location>
</feature>
<proteinExistence type="inferred from homology"/>
<dbReference type="GO" id="GO:0051539">
    <property type="term" value="F:4 iron, 4 sulfur cluster binding"/>
    <property type="evidence" value="ECO:0007669"/>
    <property type="project" value="TreeGrafter"/>
</dbReference>
<dbReference type="PANTHER" id="PTHR43011">
    <property type="entry name" value="IRON-SULFUR CLUSTER ASSEMBLY 2 HOMOLOG, MITOCHONDRIAL"/>
    <property type="match status" value="1"/>
</dbReference>
<name>A0A7S4KF63_9EUKA</name>
<dbReference type="PANTHER" id="PTHR43011:SF1">
    <property type="entry name" value="IRON-SULFUR CLUSTER ASSEMBLY 2 HOMOLOG, MITOCHONDRIAL"/>
    <property type="match status" value="1"/>
</dbReference>
<dbReference type="GO" id="GO:0005506">
    <property type="term" value="F:iron ion binding"/>
    <property type="evidence" value="ECO:0007669"/>
    <property type="project" value="TreeGrafter"/>
</dbReference>
<dbReference type="NCBIfam" id="TIGR00049">
    <property type="entry name" value="iron-sulfur cluster assembly accessory protein"/>
    <property type="match status" value="1"/>
</dbReference>
<dbReference type="SUPFAM" id="SSF89360">
    <property type="entry name" value="HesB-like domain"/>
    <property type="match status" value="1"/>
</dbReference>
<reference evidence="3" key="1">
    <citation type="submission" date="2021-01" db="EMBL/GenBank/DDBJ databases">
        <authorList>
            <person name="Corre E."/>
            <person name="Pelletier E."/>
            <person name="Niang G."/>
            <person name="Scheremetjew M."/>
            <person name="Finn R."/>
            <person name="Kale V."/>
            <person name="Holt S."/>
            <person name="Cochrane G."/>
            <person name="Meng A."/>
            <person name="Brown T."/>
            <person name="Cohen L."/>
        </authorList>
    </citation>
    <scope>NUCLEOTIDE SEQUENCE</scope>
    <source>
        <strain evidence="3">SoJaBio B1-5/56/2</strain>
    </source>
</reference>
<gene>
    <name evidence="3" type="ORF">NAES01612_LOCUS5983</name>
</gene>
<organism evidence="3">
    <name type="scientific">Paramoeba aestuarina</name>
    <dbReference type="NCBI Taxonomy" id="180227"/>
    <lineage>
        <taxon>Eukaryota</taxon>
        <taxon>Amoebozoa</taxon>
        <taxon>Discosea</taxon>
        <taxon>Flabellinia</taxon>
        <taxon>Dactylopodida</taxon>
        <taxon>Paramoebidae</taxon>
        <taxon>Paramoeba</taxon>
    </lineage>
</organism>
<dbReference type="GO" id="GO:0051537">
    <property type="term" value="F:2 iron, 2 sulfur cluster binding"/>
    <property type="evidence" value="ECO:0007669"/>
    <property type="project" value="TreeGrafter"/>
</dbReference>
<comment type="similarity">
    <text evidence="1">Belongs to the HesB/IscA family.</text>
</comment>
<dbReference type="InterPro" id="IPR000361">
    <property type="entry name" value="ATAP_core_dom"/>
</dbReference>
<dbReference type="AlphaFoldDB" id="A0A7S4KF63"/>
<dbReference type="EMBL" id="HBKR01009009">
    <property type="protein sequence ID" value="CAE2292952.1"/>
    <property type="molecule type" value="Transcribed_RNA"/>
</dbReference>
<dbReference type="GO" id="GO:0005739">
    <property type="term" value="C:mitochondrion"/>
    <property type="evidence" value="ECO:0007669"/>
    <property type="project" value="TreeGrafter"/>
</dbReference>
<dbReference type="Pfam" id="PF01521">
    <property type="entry name" value="Fe-S_biosyn"/>
    <property type="match status" value="1"/>
</dbReference>
<sequence length="161" mass="17523">MLFQRVGRIGGRNPLLLSSYWSSNVVFQPENPGQRYFGRSTPCLMKTLESGSSTLKVTDKAIERMNQVFTAGDVLRLEVLSGGCGGYQYKFSVDKLEDVEDEDIMIKGEGNTGIAVDEVTLSLLSGSTIDYVEEMSSCSFRVMGNPQAEDSCSCGASFSAK</sequence>
<dbReference type="InterPro" id="IPR035903">
    <property type="entry name" value="HesB-like_dom_sf"/>
</dbReference>
<dbReference type="InterPro" id="IPR016092">
    <property type="entry name" value="ATAP"/>
</dbReference>
<protein>
    <recommendedName>
        <fullName evidence="2">Core domain-containing protein</fullName>
    </recommendedName>
</protein>
<dbReference type="GO" id="GO:0016226">
    <property type="term" value="P:iron-sulfur cluster assembly"/>
    <property type="evidence" value="ECO:0007669"/>
    <property type="project" value="InterPro"/>
</dbReference>
<evidence type="ECO:0000256" key="1">
    <source>
        <dbReference type="ARBA" id="ARBA00006718"/>
    </source>
</evidence>
<dbReference type="FunFam" id="2.60.300.12:FF:000013">
    <property type="entry name" value="Iron-sulfur assembly protein 2"/>
    <property type="match status" value="1"/>
</dbReference>
<dbReference type="Gene3D" id="2.60.300.12">
    <property type="entry name" value="HesB-like domain"/>
    <property type="match status" value="1"/>
</dbReference>